<gene>
    <name evidence="1" type="ORF">WKW80_17100</name>
</gene>
<name>A0ABU8W2Z1_9BURK</name>
<evidence type="ECO:0000313" key="1">
    <source>
        <dbReference type="EMBL" id="MEJ8823732.1"/>
    </source>
</evidence>
<comment type="caution">
    <text evidence="1">The sequence shown here is derived from an EMBL/GenBank/DDBJ whole genome shotgun (WGS) entry which is preliminary data.</text>
</comment>
<dbReference type="Proteomes" id="UP001363010">
    <property type="component" value="Unassembled WGS sequence"/>
</dbReference>
<evidence type="ECO:0000313" key="2">
    <source>
        <dbReference type="Proteomes" id="UP001363010"/>
    </source>
</evidence>
<dbReference type="RefSeq" id="WP_340364760.1">
    <property type="nucleotide sequence ID" value="NZ_JBBKZV010000009.1"/>
</dbReference>
<reference evidence="1 2" key="1">
    <citation type="submission" date="2024-03" db="EMBL/GenBank/DDBJ databases">
        <title>Novel species of the genus Variovorax.</title>
        <authorList>
            <person name="Liu Q."/>
            <person name="Xin Y.-H."/>
        </authorList>
    </citation>
    <scope>NUCLEOTIDE SEQUENCE [LARGE SCALE GENOMIC DNA]</scope>
    <source>
        <strain evidence="1 2">KACC 18501</strain>
    </source>
</reference>
<proteinExistence type="predicted"/>
<dbReference type="EMBL" id="JBBKZV010000009">
    <property type="protein sequence ID" value="MEJ8823732.1"/>
    <property type="molecule type" value="Genomic_DNA"/>
</dbReference>
<keyword evidence="2" id="KW-1185">Reference proteome</keyword>
<protein>
    <submittedName>
        <fullName evidence="1">Uncharacterized protein</fullName>
    </submittedName>
</protein>
<organism evidence="1 2">
    <name type="scientific">Variovorax humicola</name>
    <dbReference type="NCBI Taxonomy" id="1769758"/>
    <lineage>
        <taxon>Bacteria</taxon>
        <taxon>Pseudomonadati</taxon>
        <taxon>Pseudomonadota</taxon>
        <taxon>Betaproteobacteria</taxon>
        <taxon>Burkholderiales</taxon>
        <taxon>Comamonadaceae</taxon>
        <taxon>Variovorax</taxon>
    </lineage>
</organism>
<sequence length="79" mass="8341">MATKNPVTVQLSKNNGSPQAVVYVGQKSTLAELQGALAGLYTDKTALKAVGLRFCGGCKSGLDILIRTRYEAQIDVQGL</sequence>
<accession>A0ABU8W2Z1</accession>